<dbReference type="InterPro" id="IPR008861">
    <property type="entry name" value="GpX-like"/>
</dbReference>
<dbReference type="Proteomes" id="UP000249393">
    <property type="component" value="Unassembled WGS sequence"/>
</dbReference>
<dbReference type="AlphaFoldDB" id="A0A2W5VBM1"/>
<organism evidence="1 2">
    <name type="scientific">Caulobacter segnis</name>
    <dbReference type="NCBI Taxonomy" id="88688"/>
    <lineage>
        <taxon>Bacteria</taxon>
        <taxon>Pseudomonadati</taxon>
        <taxon>Pseudomonadota</taxon>
        <taxon>Alphaproteobacteria</taxon>
        <taxon>Caulobacterales</taxon>
        <taxon>Caulobacteraceae</taxon>
        <taxon>Caulobacter</taxon>
    </lineage>
</organism>
<gene>
    <name evidence="1" type="ORF">DI526_01245</name>
</gene>
<comment type="caution">
    <text evidence="1">The sequence shown here is derived from an EMBL/GenBank/DDBJ whole genome shotgun (WGS) entry which is preliminary data.</text>
</comment>
<evidence type="ECO:0000313" key="1">
    <source>
        <dbReference type="EMBL" id="PZR37170.1"/>
    </source>
</evidence>
<name>A0A2W5VBM1_9CAUL</name>
<evidence type="ECO:0000313" key="2">
    <source>
        <dbReference type="Proteomes" id="UP000249393"/>
    </source>
</evidence>
<protein>
    <submittedName>
        <fullName evidence="1">Phage tail protein</fullName>
    </submittedName>
</protein>
<dbReference type="Pfam" id="PF05489">
    <property type="entry name" value="Phage_tail_X"/>
    <property type="match status" value="1"/>
</dbReference>
<accession>A0A2W5VBM1</accession>
<sequence>MATLVVHARAGETLDAVVHRAIGRTEGVVEDVLAANPGAAAFTRLPEGMAIIITDEAQAAPIADLIDLWS</sequence>
<reference evidence="1 2" key="1">
    <citation type="submission" date="2017-08" db="EMBL/GenBank/DDBJ databases">
        <title>Infants hospitalized years apart are colonized by the same room-sourced microbial strains.</title>
        <authorList>
            <person name="Brooks B."/>
            <person name="Olm M.R."/>
            <person name="Firek B.A."/>
            <person name="Baker R."/>
            <person name="Thomas B.C."/>
            <person name="Morowitz M.J."/>
            <person name="Banfield J.F."/>
        </authorList>
    </citation>
    <scope>NUCLEOTIDE SEQUENCE [LARGE SCALE GENOMIC DNA]</scope>
    <source>
        <strain evidence="1">S2_003_000_R2_4</strain>
    </source>
</reference>
<proteinExistence type="predicted"/>
<dbReference type="RefSeq" id="WP_304273128.1">
    <property type="nucleotide sequence ID" value="NZ_QFQZ01000002.1"/>
</dbReference>
<dbReference type="EMBL" id="QFQZ01000002">
    <property type="protein sequence ID" value="PZR37170.1"/>
    <property type="molecule type" value="Genomic_DNA"/>
</dbReference>